<comment type="caution">
    <text evidence="2">The sequence shown here is derived from an EMBL/GenBank/DDBJ whole genome shotgun (WGS) entry which is preliminary data.</text>
</comment>
<dbReference type="Proteomes" id="UP000032360">
    <property type="component" value="Unassembled WGS sequence"/>
</dbReference>
<proteinExistence type="predicted"/>
<accession>A0A0D8HDM8</accession>
<evidence type="ECO:0008006" key="4">
    <source>
        <dbReference type="Google" id="ProtNLM"/>
    </source>
</evidence>
<evidence type="ECO:0000313" key="2">
    <source>
        <dbReference type="EMBL" id="KJF16038.1"/>
    </source>
</evidence>
<reference evidence="2 3" key="1">
    <citation type="submission" date="2015-01" db="EMBL/GenBank/DDBJ databases">
        <title>Draft genome of the acidophilic iron oxidizer Acidithrix ferrooxidans strain Py-F3.</title>
        <authorList>
            <person name="Poehlein A."/>
            <person name="Eisen S."/>
            <person name="Schloemann M."/>
            <person name="Johnson B.D."/>
            <person name="Daniel R."/>
            <person name="Muehling M."/>
        </authorList>
    </citation>
    <scope>NUCLEOTIDE SEQUENCE [LARGE SCALE GENOMIC DNA]</scope>
    <source>
        <strain evidence="2 3">Py-F3</strain>
    </source>
</reference>
<keyword evidence="1" id="KW-0812">Transmembrane</keyword>
<dbReference type="RefSeq" id="WP_152626139.1">
    <property type="nucleotide sequence ID" value="NZ_JXYS01000102.1"/>
</dbReference>
<dbReference type="OrthoDB" id="3748887at2"/>
<evidence type="ECO:0000256" key="1">
    <source>
        <dbReference type="SAM" id="Phobius"/>
    </source>
</evidence>
<feature type="transmembrane region" description="Helical" evidence="1">
    <location>
        <begin position="12"/>
        <end position="36"/>
    </location>
</feature>
<sequence length="91" mass="10376">MMFWYGGHLVFWQASLMWVAMIAFWGLIAWAVYVLLARATQGPGHADHSLEAHHTIDQRLANGEINLEEYQSLHEAIGHRERTSMGSGIKR</sequence>
<keyword evidence="1" id="KW-1133">Transmembrane helix</keyword>
<keyword evidence="1" id="KW-0472">Membrane</keyword>
<organism evidence="2 3">
    <name type="scientific">Acidithrix ferrooxidans</name>
    <dbReference type="NCBI Taxonomy" id="1280514"/>
    <lineage>
        <taxon>Bacteria</taxon>
        <taxon>Bacillati</taxon>
        <taxon>Actinomycetota</taxon>
        <taxon>Acidimicrobiia</taxon>
        <taxon>Acidimicrobiales</taxon>
        <taxon>Acidimicrobiaceae</taxon>
        <taxon>Acidithrix</taxon>
    </lineage>
</organism>
<keyword evidence="3" id="KW-1185">Reference proteome</keyword>
<gene>
    <name evidence="2" type="ORF">AXFE_31120</name>
</gene>
<protein>
    <recommendedName>
        <fullName evidence="4">SHOCT domain-containing protein</fullName>
    </recommendedName>
</protein>
<evidence type="ECO:0000313" key="3">
    <source>
        <dbReference type="Proteomes" id="UP000032360"/>
    </source>
</evidence>
<dbReference type="EMBL" id="JXYS01000102">
    <property type="protein sequence ID" value="KJF16038.1"/>
    <property type="molecule type" value="Genomic_DNA"/>
</dbReference>
<dbReference type="AlphaFoldDB" id="A0A0D8HDM8"/>
<name>A0A0D8HDM8_9ACTN</name>